<proteinExistence type="predicted"/>
<dbReference type="SUPFAM" id="SSF89796">
    <property type="entry name" value="CoA-transferase family III (CaiB/BaiF)"/>
    <property type="match status" value="2"/>
</dbReference>
<organism evidence="1 2">
    <name type="scientific">Variovorax humicola</name>
    <dbReference type="NCBI Taxonomy" id="1769758"/>
    <lineage>
        <taxon>Bacteria</taxon>
        <taxon>Pseudomonadati</taxon>
        <taxon>Pseudomonadota</taxon>
        <taxon>Betaproteobacteria</taxon>
        <taxon>Burkholderiales</taxon>
        <taxon>Comamonadaceae</taxon>
        <taxon>Variovorax</taxon>
    </lineage>
</organism>
<dbReference type="InterPro" id="IPR003673">
    <property type="entry name" value="CoA-Trfase_fam_III"/>
</dbReference>
<reference evidence="1 2" key="1">
    <citation type="submission" date="2024-03" db="EMBL/GenBank/DDBJ databases">
        <title>Novel species of the genus Variovorax.</title>
        <authorList>
            <person name="Liu Q."/>
            <person name="Xin Y.-H."/>
        </authorList>
    </citation>
    <scope>NUCLEOTIDE SEQUENCE [LARGE SCALE GENOMIC DNA]</scope>
    <source>
        <strain evidence="1 2">KACC 18501</strain>
    </source>
</reference>
<dbReference type="Pfam" id="PF02515">
    <property type="entry name" value="CoA_transf_3"/>
    <property type="match status" value="1"/>
</dbReference>
<dbReference type="InterPro" id="IPR023606">
    <property type="entry name" value="CoA-Trfase_III_dom_1_sf"/>
</dbReference>
<keyword evidence="2" id="KW-1185">Reference proteome</keyword>
<dbReference type="RefSeq" id="WP_340362795.1">
    <property type="nucleotide sequence ID" value="NZ_JBBKZV010000002.1"/>
</dbReference>
<protein>
    <submittedName>
        <fullName evidence="1">CoA transferase</fullName>
    </submittedName>
</protein>
<accession>A0ABU8VVY5</accession>
<dbReference type="PANTHER" id="PTHR48228">
    <property type="entry name" value="SUCCINYL-COA--D-CITRAMALATE COA-TRANSFERASE"/>
    <property type="match status" value="1"/>
</dbReference>
<dbReference type="PANTHER" id="PTHR48228:SF4">
    <property type="entry name" value="BLR3030 PROTEIN"/>
    <property type="match status" value="1"/>
</dbReference>
<keyword evidence="1" id="KW-0808">Transferase</keyword>
<dbReference type="InterPro" id="IPR050509">
    <property type="entry name" value="CoA-transferase_III"/>
</dbReference>
<comment type="caution">
    <text evidence="1">The sequence shown here is derived from an EMBL/GenBank/DDBJ whole genome shotgun (WGS) entry which is preliminary data.</text>
</comment>
<dbReference type="EMBL" id="JBBKZV010000002">
    <property type="protein sequence ID" value="MEJ8821758.1"/>
    <property type="molecule type" value="Genomic_DNA"/>
</dbReference>
<gene>
    <name evidence="1" type="ORF">WKW80_06870</name>
</gene>
<evidence type="ECO:0000313" key="1">
    <source>
        <dbReference type="EMBL" id="MEJ8821758.1"/>
    </source>
</evidence>
<evidence type="ECO:0000313" key="2">
    <source>
        <dbReference type="Proteomes" id="UP001363010"/>
    </source>
</evidence>
<dbReference type="Proteomes" id="UP001363010">
    <property type="component" value="Unassembled WGS sequence"/>
</dbReference>
<dbReference type="Gene3D" id="3.40.50.10540">
    <property type="entry name" value="Crotonobetainyl-coa:carnitine coa-transferase, domain 1"/>
    <property type="match status" value="1"/>
</dbReference>
<dbReference type="GO" id="GO:0016740">
    <property type="term" value="F:transferase activity"/>
    <property type="evidence" value="ECO:0007669"/>
    <property type="project" value="UniProtKB-KW"/>
</dbReference>
<name>A0ABU8VVY5_9BURK</name>
<sequence>MNEALLSKSPDVLRDLWSLAALPAEALHFASLTGSDPVFPSSFAVGAAAQSTIAAAALAACELGHLRGVARQQVSIDMLDAAIECTGWFSIDGKVPDIWDAFSGLYRCADGHVRVHANFAHHREGALRLLGLDPQKAQRADAEQALLGWRALDFEEAAAGQKLVATALRRFEEWDATPQGRAIATQPLFTIERIGDAPPLALPPLREDHRPLTGLRVLDLTRILAGPVGGKALAAHGADVMLVNSPNLPNISAIADTSRGKLSALVDLLREDGRDAMRRLVREAHVFTQGYRPGGLHALGFGPEEVARLRPGIVYVSLTAYGTQGPWAGRRGFDSLVQTAMGFNHAEGEAAGDGKPRPMPMQILDEATGYLMAFGAAAALVRQQHEGGSWHVQVSLAQTGQWLRSFGRVTDGLAAARPDLQPHLETTDSGFGRLTALRHSACLARTPAAWPRLSMPPGSHPPSWHATS</sequence>